<feature type="compositionally biased region" description="Polar residues" evidence="1">
    <location>
        <begin position="225"/>
        <end position="238"/>
    </location>
</feature>
<comment type="caution">
    <text evidence="3">The sequence shown here is derived from an EMBL/GenBank/DDBJ whole genome shotgun (WGS) entry which is preliminary data.</text>
</comment>
<sequence>MLVVTAGSWQHRWVTIPPGWHRPIVIRPQLMPTAKAAPVVKSVAQMSHTERLEEAILRSIHRFPNHLANVAKELFTPANIITFVGLTVALMASGVGEVLGLGLLVFGAVVGGLDLCIDVLRMLVDFYHKAINAQTDPELDEAADLFAAAVTRGGFDIIDIVIGRRAAGKLAGRGLRGVGEYFAYLEREMKLWRGRQVNNGASSQRMTAPAKAPPKLKPAAKAENPASTTTQTSQGNKPNTPPQPKSGKGKNKLEPNKDAQGDHTVYERDQNGNVYKYETYEKTSSGHYNPKGRYDGGKPDGTPGAPHVNKQTKKPIPTPHMQGKHIPGGVRPAEPAEIPKINPKLK</sequence>
<proteinExistence type="predicted"/>
<feature type="domain" description="Bacterial toxin 24" evidence="2">
    <location>
        <begin position="248"/>
        <end position="315"/>
    </location>
</feature>
<dbReference type="InterPro" id="IPR029114">
    <property type="entry name" value="Ntox24"/>
</dbReference>
<dbReference type="EMBL" id="JAFMYU010000004">
    <property type="protein sequence ID" value="MBO0930654.1"/>
    <property type="molecule type" value="Genomic_DNA"/>
</dbReference>
<organism evidence="3 4">
    <name type="scientific">Fibrella aquatilis</name>
    <dbReference type="NCBI Taxonomy" id="2817059"/>
    <lineage>
        <taxon>Bacteria</taxon>
        <taxon>Pseudomonadati</taxon>
        <taxon>Bacteroidota</taxon>
        <taxon>Cytophagia</taxon>
        <taxon>Cytophagales</taxon>
        <taxon>Spirosomataceae</taxon>
        <taxon>Fibrella</taxon>
    </lineage>
</organism>
<evidence type="ECO:0000313" key="3">
    <source>
        <dbReference type="EMBL" id="MBO0930654.1"/>
    </source>
</evidence>
<reference evidence="3 4" key="1">
    <citation type="submission" date="2021-03" db="EMBL/GenBank/DDBJ databases">
        <title>Fibrella sp. HMF5036 genome sequencing and assembly.</title>
        <authorList>
            <person name="Kang H."/>
            <person name="Kim H."/>
            <person name="Bae S."/>
            <person name="Joh K."/>
        </authorList>
    </citation>
    <scope>NUCLEOTIDE SEQUENCE [LARGE SCALE GENOMIC DNA]</scope>
    <source>
        <strain evidence="3 4">HMF5036</strain>
    </source>
</reference>
<keyword evidence="4" id="KW-1185">Reference proteome</keyword>
<accession>A0A939JX44</accession>
<name>A0A939JX44_9BACT</name>
<dbReference type="Pfam" id="PF15529">
    <property type="entry name" value="Ntox24"/>
    <property type="match status" value="1"/>
</dbReference>
<evidence type="ECO:0000313" key="4">
    <source>
        <dbReference type="Proteomes" id="UP000664795"/>
    </source>
</evidence>
<evidence type="ECO:0000256" key="1">
    <source>
        <dbReference type="SAM" id="MobiDB-lite"/>
    </source>
</evidence>
<evidence type="ECO:0000259" key="2">
    <source>
        <dbReference type="Pfam" id="PF15529"/>
    </source>
</evidence>
<dbReference type="AlphaFoldDB" id="A0A939JX44"/>
<dbReference type="Proteomes" id="UP000664795">
    <property type="component" value="Unassembled WGS sequence"/>
</dbReference>
<feature type="region of interest" description="Disordered" evidence="1">
    <location>
        <begin position="197"/>
        <end position="346"/>
    </location>
</feature>
<feature type="compositionally biased region" description="Polar residues" evidence="1">
    <location>
        <begin position="197"/>
        <end position="206"/>
    </location>
</feature>
<protein>
    <recommendedName>
        <fullName evidence="2">Bacterial toxin 24 domain-containing protein</fullName>
    </recommendedName>
</protein>
<feature type="compositionally biased region" description="Basic and acidic residues" evidence="1">
    <location>
        <begin position="251"/>
        <end position="270"/>
    </location>
</feature>
<gene>
    <name evidence="3" type="ORF">J2I48_06595</name>
</gene>
<dbReference type="RefSeq" id="WP_207334619.1">
    <property type="nucleotide sequence ID" value="NZ_JAFMYU010000004.1"/>
</dbReference>